<dbReference type="PANTHER" id="PTHR30404:SF0">
    <property type="entry name" value="N-ACETYLMURAMOYL-L-ALANINE AMIDASE AMIC"/>
    <property type="match status" value="1"/>
</dbReference>
<gene>
    <name evidence="3" type="ORF">H9754_09785</name>
</gene>
<comment type="caution">
    <text evidence="3">The sequence shown here is derived from an EMBL/GenBank/DDBJ whole genome shotgun (WGS) entry which is preliminary data.</text>
</comment>
<dbReference type="SUPFAM" id="SSF53187">
    <property type="entry name" value="Zn-dependent exopeptidases"/>
    <property type="match status" value="1"/>
</dbReference>
<name>A0A9D2PK29_9FIRM</name>
<keyword evidence="1 3" id="KW-0378">Hydrolase</keyword>
<dbReference type="SMART" id="SM00646">
    <property type="entry name" value="Ami_3"/>
    <property type="match status" value="1"/>
</dbReference>
<evidence type="ECO:0000313" key="4">
    <source>
        <dbReference type="Proteomes" id="UP000823904"/>
    </source>
</evidence>
<dbReference type="InterPro" id="IPR002508">
    <property type="entry name" value="MurNAc-LAA_cat"/>
</dbReference>
<dbReference type="EMBL" id="DWWD01000038">
    <property type="protein sequence ID" value="HJC50840.1"/>
    <property type="molecule type" value="Genomic_DNA"/>
</dbReference>
<dbReference type="AlphaFoldDB" id="A0A9D2PK29"/>
<dbReference type="Gene3D" id="3.40.630.40">
    <property type="entry name" value="Zn-dependent exopeptidases"/>
    <property type="match status" value="1"/>
</dbReference>
<dbReference type="GO" id="GO:0030288">
    <property type="term" value="C:outer membrane-bounded periplasmic space"/>
    <property type="evidence" value="ECO:0007669"/>
    <property type="project" value="TreeGrafter"/>
</dbReference>
<accession>A0A9D2PK29</accession>
<dbReference type="InterPro" id="IPR050695">
    <property type="entry name" value="N-acetylmuramoyl_amidase_3"/>
</dbReference>
<dbReference type="CDD" id="cd02696">
    <property type="entry name" value="MurNAc-LAA"/>
    <property type="match status" value="1"/>
</dbReference>
<sequence length="229" mass="25261">MRKEKKMFLFGCLITLLLISFSSVTFPIFVSQTLKKQHAVLIDPGHGGADPGKVGSGSVLEKDINLSLSLQLKKILEKENFKVYLTRDGDYNLAASSSGAQVSDLKNRKQQIFDLEPAAVISIHQNSYPSAEVNGAQVFYYQGASESKLLADSIQSALISGLDPSNHRQAKSNADYYLLRDNPYPTVIVECGFLSNEEEKTKLQTASYQKKAAKCICRGLKAYLKQTKS</sequence>
<evidence type="ECO:0000259" key="2">
    <source>
        <dbReference type="SMART" id="SM00646"/>
    </source>
</evidence>
<reference evidence="3" key="2">
    <citation type="submission" date="2021-04" db="EMBL/GenBank/DDBJ databases">
        <authorList>
            <person name="Gilroy R."/>
        </authorList>
    </citation>
    <scope>NUCLEOTIDE SEQUENCE</scope>
    <source>
        <strain evidence="3">ChiSjej3B21-8574</strain>
    </source>
</reference>
<dbReference type="Proteomes" id="UP000823904">
    <property type="component" value="Unassembled WGS sequence"/>
</dbReference>
<dbReference type="GO" id="GO:0008745">
    <property type="term" value="F:N-acetylmuramoyl-L-alanine amidase activity"/>
    <property type="evidence" value="ECO:0007669"/>
    <property type="project" value="UniProtKB-EC"/>
</dbReference>
<dbReference type="PANTHER" id="PTHR30404">
    <property type="entry name" value="N-ACETYLMURAMOYL-L-ALANINE AMIDASE"/>
    <property type="match status" value="1"/>
</dbReference>
<feature type="domain" description="MurNAc-LAA" evidence="2">
    <location>
        <begin position="109"/>
        <end position="221"/>
    </location>
</feature>
<reference evidence="3" key="1">
    <citation type="journal article" date="2021" name="PeerJ">
        <title>Extensive microbial diversity within the chicken gut microbiome revealed by metagenomics and culture.</title>
        <authorList>
            <person name="Gilroy R."/>
            <person name="Ravi A."/>
            <person name="Getino M."/>
            <person name="Pursley I."/>
            <person name="Horton D.L."/>
            <person name="Alikhan N.F."/>
            <person name="Baker D."/>
            <person name="Gharbi K."/>
            <person name="Hall N."/>
            <person name="Watson M."/>
            <person name="Adriaenssens E.M."/>
            <person name="Foster-Nyarko E."/>
            <person name="Jarju S."/>
            <person name="Secka A."/>
            <person name="Antonio M."/>
            <person name="Oren A."/>
            <person name="Chaudhuri R.R."/>
            <person name="La Ragione R."/>
            <person name="Hildebrand F."/>
            <person name="Pallen M.J."/>
        </authorList>
    </citation>
    <scope>NUCLEOTIDE SEQUENCE</scope>
    <source>
        <strain evidence="3">ChiSjej3B21-8574</strain>
    </source>
</reference>
<dbReference type="GO" id="GO:0009253">
    <property type="term" value="P:peptidoglycan catabolic process"/>
    <property type="evidence" value="ECO:0007669"/>
    <property type="project" value="InterPro"/>
</dbReference>
<evidence type="ECO:0000256" key="1">
    <source>
        <dbReference type="ARBA" id="ARBA00022801"/>
    </source>
</evidence>
<protein>
    <submittedName>
        <fullName evidence="3">N-acetylmuramoyl-L-alanine amidase</fullName>
        <ecNumber evidence="3">3.5.1.28</ecNumber>
    </submittedName>
</protein>
<dbReference type="Pfam" id="PF01520">
    <property type="entry name" value="Amidase_3"/>
    <property type="match status" value="1"/>
</dbReference>
<proteinExistence type="predicted"/>
<organism evidence="3 4">
    <name type="scientific">Candidatus Anaerostipes avistercoris</name>
    <dbReference type="NCBI Taxonomy" id="2838462"/>
    <lineage>
        <taxon>Bacteria</taxon>
        <taxon>Bacillati</taxon>
        <taxon>Bacillota</taxon>
        <taxon>Clostridia</taxon>
        <taxon>Lachnospirales</taxon>
        <taxon>Lachnospiraceae</taxon>
        <taxon>Anaerostipes</taxon>
    </lineage>
</organism>
<evidence type="ECO:0000313" key="3">
    <source>
        <dbReference type="EMBL" id="HJC50840.1"/>
    </source>
</evidence>
<dbReference type="EC" id="3.5.1.28" evidence="3"/>